<dbReference type="HOGENOM" id="CLU_2209693_0_0_1"/>
<accession>A0A081CG81</accession>
<name>A0A081CG81_PSEA2</name>
<dbReference type="AlphaFoldDB" id="A0A081CG81"/>
<organism evidence="1 2">
    <name type="scientific">Pseudozyma antarctica</name>
    <name type="common">Yeast</name>
    <name type="synonym">Candida antarctica</name>
    <dbReference type="NCBI Taxonomy" id="84753"/>
    <lineage>
        <taxon>Eukaryota</taxon>
        <taxon>Fungi</taxon>
        <taxon>Dikarya</taxon>
        <taxon>Basidiomycota</taxon>
        <taxon>Ustilaginomycotina</taxon>
        <taxon>Ustilaginomycetes</taxon>
        <taxon>Ustilaginales</taxon>
        <taxon>Ustilaginaceae</taxon>
        <taxon>Moesziomyces</taxon>
    </lineage>
</organism>
<sequence>MNSLDRFIFVRSFVRSLARLDLGSRTSCSSSGPAPAAAAHIHIMATPTLPHGAYDRRLVCSSRSASNSVGLLSPASNGGRLLHPSPLQDPARMVLHLLQAKRDASAA</sequence>
<gene>
    <name evidence="1" type="ORF">PAN0_009c3895</name>
</gene>
<evidence type="ECO:0000313" key="1">
    <source>
        <dbReference type="EMBL" id="GAK65677.1"/>
    </source>
</evidence>
<dbReference type="Proteomes" id="UP000053758">
    <property type="component" value="Unassembled WGS sequence"/>
</dbReference>
<dbReference type="EMBL" id="DF830076">
    <property type="protein sequence ID" value="GAK65677.1"/>
    <property type="molecule type" value="Genomic_DNA"/>
</dbReference>
<dbReference type="GeneID" id="26304610"/>
<reference evidence="2" key="1">
    <citation type="journal article" date="2014" name="Genome Announc.">
        <title>Draft Genome Sequence of the Yeast Pseudozyma antarctica Type Strain JCM10317, a Producer of the Glycolipid Biosurfactants, Mannosylerythritol Lipids.</title>
        <authorList>
            <person name="Saika A."/>
            <person name="Koike H."/>
            <person name="Hori T."/>
            <person name="Fukuoka T."/>
            <person name="Sato S."/>
            <person name="Habe H."/>
            <person name="Kitamoto D."/>
            <person name="Morita T."/>
        </authorList>
    </citation>
    <scope>NUCLEOTIDE SEQUENCE [LARGE SCALE GENOMIC DNA]</scope>
    <source>
        <strain evidence="2">JCM 10317</strain>
    </source>
</reference>
<dbReference type="RefSeq" id="XP_014656340.1">
    <property type="nucleotide sequence ID" value="XM_014800854.1"/>
</dbReference>
<keyword evidence="2" id="KW-1185">Reference proteome</keyword>
<proteinExistence type="predicted"/>
<protein>
    <submittedName>
        <fullName evidence="1">Uncharacterized protein</fullName>
    </submittedName>
</protein>
<evidence type="ECO:0000313" key="2">
    <source>
        <dbReference type="Proteomes" id="UP000053758"/>
    </source>
</evidence>